<gene>
    <name evidence="3" type="ORF">MBOT_25460</name>
</gene>
<feature type="transmembrane region" description="Helical" evidence="2">
    <location>
        <begin position="106"/>
        <end position="127"/>
    </location>
</feature>
<dbReference type="AlphaFoldDB" id="A0A7I9XZD5"/>
<dbReference type="InterPro" id="IPR033459">
    <property type="entry name" value="AveC-like"/>
</dbReference>
<keyword evidence="4" id="KW-1185">Reference proteome</keyword>
<feature type="transmembrane region" description="Helical" evidence="2">
    <location>
        <begin position="286"/>
        <end position="310"/>
    </location>
</feature>
<dbReference type="Pfam" id="PF17198">
    <property type="entry name" value="AveC_like"/>
    <property type="match status" value="1"/>
</dbReference>
<dbReference type="Proteomes" id="UP000465361">
    <property type="component" value="Unassembled WGS sequence"/>
</dbReference>
<feature type="transmembrane region" description="Helical" evidence="2">
    <location>
        <begin position="196"/>
        <end position="222"/>
    </location>
</feature>
<sequence length="379" mass="42388">MTAEQTQPSSKPSTAGPVAESMKRPFLTALGILVALAVLGVIAYYARTGAVSDRIRNPDVIGAPRPVRPLFGYSHWLGLLQIYTIVVMAAIVVAFVIAWRRHPRHPILLMAIVTTVIVWQDPIMNWAPYAVYNPQLWHFPEDWPLVSLSPTVEPFLVIGYVTFYLLPYFPAIWILRRIQARRPVDSFVWRHPLISLAALIVVIGFIVDAIMEITLVRTGMYIYSQVIPWLSVFSGKPWQFPLIYESALVTLVMVPAGVLLYRDDTGRTVAEKLAQRVRVFANRPTLGMFVVMLVIVNVAYFGYGLSFAIVKWTRTATSVACPWPYPEAKVYDPQGFYEKNGQPGPYSVGIWSTWMSAQPHGRPHVQPPADGGRCGAAHG</sequence>
<evidence type="ECO:0000256" key="2">
    <source>
        <dbReference type="SAM" id="Phobius"/>
    </source>
</evidence>
<organism evidence="3 4">
    <name type="scientific">Mycobacterium botniense</name>
    <dbReference type="NCBI Taxonomy" id="84962"/>
    <lineage>
        <taxon>Bacteria</taxon>
        <taxon>Bacillati</taxon>
        <taxon>Actinomycetota</taxon>
        <taxon>Actinomycetes</taxon>
        <taxon>Mycobacteriales</taxon>
        <taxon>Mycobacteriaceae</taxon>
        <taxon>Mycobacterium</taxon>
    </lineage>
</organism>
<evidence type="ECO:0000256" key="1">
    <source>
        <dbReference type="SAM" id="MobiDB-lite"/>
    </source>
</evidence>
<evidence type="ECO:0000313" key="3">
    <source>
        <dbReference type="EMBL" id="GFG75181.1"/>
    </source>
</evidence>
<keyword evidence="2" id="KW-0812">Transmembrane</keyword>
<name>A0A7I9XZD5_9MYCO</name>
<dbReference type="EMBL" id="BLKW01000004">
    <property type="protein sequence ID" value="GFG75181.1"/>
    <property type="molecule type" value="Genomic_DNA"/>
</dbReference>
<feature type="region of interest" description="Disordered" evidence="1">
    <location>
        <begin position="359"/>
        <end position="379"/>
    </location>
</feature>
<comment type="caution">
    <text evidence="3">The sequence shown here is derived from an EMBL/GenBank/DDBJ whole genome shotgun (WGS) entry which is preliminary data.</text>
</comment>
<protein>
    <recommendedName>
        <fullName evidence="5">DUF5135 domain-containing protein</fullName>
    </recommendedName>
</protein>
<accession>A0A7I9XZD5</accession>
<keyword evidence="2" id="KW-0472">Membrane</keyword>
<evidence type="ECO:0000313" key="4">
    <source>
        <dbReference type="Proteomes" id="UP000465361"/>
    </source>
</evidence>
<evidence type="ECO:0008006" key="5">
    <source>
        <dbReference type="Google" id="ProtNLM"/>
    </source>
</evidence>
<feature type="transmembrane region" description="Helical" evidence="2">
    <location>
        <begin position="242"/>
        <end position="261"/>
    </location>
</feature>
<feature type="transmembrane region" description="Helical" evidence="2">
    <location>
        <begin position="155"/>
        <end position="175"/>
    </location>
</feature>
<keyword evidence="2" id="KW-1133">Transmembrane helix</keyword>
<reference evidence="3 4" key="1">
    <citation type="journal article" date="2019" name="Emerg. Microbes Infect.">
        <title>Comprehensive subspecies identification of 175 nontuberculous mycobacteria species based on 7547 genomic profiles.</title>
        <authorList>
            <person name="Matsumoto Y."/>
            <person name="Kinjo T."/>
            <person name="Motooka D."/>
            <person name="Nabeya D."/>
            <person name="Jung N."/>
            <person name="Uechi K."/>
            <person name="Horii T."/>
            <person name="Iida T."/>
            <person name="Fujita J."/>
            <person name="Nakamura S."/>
        </authorList>
    </citation>
    <scope>NUCLEOTIDE SEQUENCE [LARGE SCALE GENOMIC DNA]</scope>
    <source>
        <strain evidence="3 4">JCM 17322</strain>
    </source>
</reference>
<feature type="transmembrane region" description="Helical" evidence="2">
    <location>
        <begin position="76"/>
        <end position="99"/>
    </location>
</feature>
<feature type="transmembrane region" description="Helical" evidence="2">
    <location>
        <begin position="26"/>
        <end position="46"/>
    </location>
</feature>
<dbReference type="RefSeq" id="WP_163757748.1">
    <property type="nucleotide sequence ID" value="NZ_BLKW01000004.1"/>
</dbReference>
<proteinExistence type="predicted"/>